<keyword evidence="2 4" id="KW-0560">Oxidoreductase</keyword>
<dbReference type="STRING" id="1314781.A0A165P0T8"/>
<feature type="domain" description="Aldehyde dehydrogenase" evidence="5">
    <location>
        <begin position="5"/>
        <end position="465"/>
    </location>
</feature>
<evidence type="ECO:0000259" key="5">
    <source>
        <dbReference type="Pfam" id="PF00171"/>
    </source>
</evidence>
<dbReference type="EMBL" id="KV425893">
    <property type="protein sequence ID" value="KZW01485.1"/>
    <property type="molecule type" value="Genomic_DNA"/>
</dbReference>
<dbReference type="InParanoid" id="A0A165P0T8"/>
<accession>A0A165P0T8</accession>
<dbReference type="AlphaFoldDB" id="A0A165P0T8"/>
<feature type="active site" evidence="3">
    <location>
        <position position="233"/>
    </location>
</feature>
<evidence type="ECO:0000313" key="7">
    <source>
        <dbReference type="Proteomes" id="UP000077266"/>
    </source>
</evidence>
<dbReference type="InterPro" id="IPR029510">
    <property type="entry name" value="Ald_DH_CS_GLU"/>
</dbReference>
<organism evidence="6 7">
    <name type="scientific">Exidia glandulosa HHB12029</name>
    <dbReference type="NCBI Taxonomy" id="1314781"/>
    <lineage>
        <taxon>Eukaryota</taxon>
        <taxon>Fungi</taxon>
        <taxon>Dikarya</taxon>
        <taxon>Basidiomycota</taxon>
        <taxon>Agaricomycotina</taxon>
        <taxon>Agaricomycetes</taxon>
        <taxon>Auriculariales</taxon>
        <taxon>Exidiaceae</taxon>
        <taxon>Exidia</taxon>
    </lineage>
</organism>
<dbReference type="Gene3D" id="3.40.309.10">
    <property type="entry name" value="Aldehyde Dehydrogenase, Chain A, domain 2"/>
    <property type="match status" value="1"/>
</dbReference>
<sequence>MSQTTIIPHSQQPLVTRHYPSPADLDALIVAAHDAQKQWKTVSLDQRITLGRRFMEEFKSMADEIPRELTMQMGRPVSQNAGEVRGTLDRAAYMLDIAASALANVDQKDTDKPGFRRFIKREPLGVVLVIAPWNYPFLTMINSVLPAIVAGNSVIIKPSPQTPLSAERLAKAFNNAGLPPNVLQVVHLSPELTEQAVKNKKVSFVSFTGSVVGGQAVESAAVAADGFKGVALELGGKDPAYVREDADLDYTVPELVEGAFFNSGQSCCAIERIYVHEKVYDKFVEKYVPLVQEFNLGDPTDPSVNLGPVISLASAKRIRKQVADAVAAGAKALIQEDLFPVAKADSTYVVPQVLVNVDHSMEVMMEETFGPVIGIMKVSSDEEALKLMNDSPYGLTASIWTNAAANPKSEEAFHYLAGELETGTVFLNRCDYLDPALAWTGVKNSGRGISLSKYGYDQLTRAKSVHMKIKTG</sequence>
<dbReference type="Proteomes" id="UP000077266">
    <property type="component" value="Unassembled WGS sequence"/>
</dbReference>
<comment type="similarity">
    <text evidence="1 4">Belongs to the aldehyde dehydrogenase family.</text>
</comment>
<gene>
    <name evidence="6" type="ORF">EXIGLDRAFT_717904</name>
</gene>
<dbReference type="GO" id="GO:0016620">
    <property type="term" value="F:oxidoreductase activity, acting on the aldehyde or oxo group of donors, NAD or NADP as acceptor"/>
    <property type="evidence" value="ECO:0007669"/>
    <property type="project" value="InterPro"/>
</dbReference>
<dbReference type="CDD" id="cd07102">
    <property type="entry name" value="ALDH_EDX86601"/>
    <property type="match status" value="1"/>
</dbReference>
<dbReference type="Gene3D" id="3.40.605.10">
    <property type="entry name" value="Aldehyde Dehydrogenase, Chain A, domain 1"/>
    <property type="match status" value="1"/>
</dbReference>
<dbReference type="InterPro" id="IPR016160">
    <property type="entry name" value="Ald_DH_CS_CYS"/>
</dbReference>
<proteinExistence type="inferred from homology"/>
<dbReference type="InterPro" id="IPR016162">
    <property type="entry name" value="Ald_DH_N"/>
</dbReference>
<dbReference type="InterPro" id="IPR016161">
    <property type="entry name" value="Ald_DH/histidinol_DH"/>
</dbReference>
<evidence type="ECO:0000256" key="1">
    <source>
        <dbReference type="ARBA" id="ARBA00009986"/>
    </source>
</evidence>
<dbReference type="SUPFAM" id="SSF53720">
    <property type="entry name" value="ALDH-like"/>
    <property type="match status" value="1"/>
</dbReference>
<dbReference type="PANTHER" id="PTHR11699">
    <property type="entry name" value="ALDEHYDE DEHYDROGENASE-RELATED"/>
    <property type="match status" value="1"/>
</dbReference>
<dbReference type="InterPro" id="IPR015590">
    <property type="entry name" value="Aldehyde_DH_dom"/>
</dbReference>
<protein>
    <submittedName>
        <fullName evidence="6">Succinate semialdehyde dehydrogenase</fullName>
    </submittedName>
</protein>
<name>A0A165P0T8_EXIGL</name>
<evidence type="ECO:0000313" key="6">
    <source>
        <dbReference type="EMBL" id="KZW01485.1"/>
    </source>
</evidence>
<dbReference type="FunFam" id="3.40.309.10:FF:000009">
    <property type="entry name" value="Aldehyde dehydrogenase A"/>
    <property type="match status" value="1"/>
</dbReference>
<reference evidence="6 7" key="1">
    <citation type="journal article" date="2016" name="Mol. Biol. Evol.">
        <title>Comparative Genomics of Early-Diverging Mushroom-Forming Fungi Provides Insights into the Origins of Lignocellulose Decay Capabilities.</title>
        <authorList>
            <person name="Nagy L.G."/>
            <person name="Riley R."/>
            <person name="Tritt A."/>
            <person name="Adam C."/>
            <person name="Daum C."/>
            <person name="Floudas D."/>
            <person name="Sun H."/>
            <person name="Yadav J.S."/>
            <person name="Pangilinan J."/>
            <person name="Larsson K.H."/>
            <person name="Matsuura K."/>
            <person name="Barry K."/>
            <person name="Labutti K."/>
            <person name="Kuo R."/>
            <person name="Ohm R.A."/>
            <person name="Bhattacharya S.S."/>
            <person name="Shirouzu T."/>
            <person name="Yoshinaga Y."/>
            <person name="Martin F.M."/>
            <person name="Grigoriev I.V."/>
            <person name="Hibbett D.S."/>
        </authorList>
    </citation>
    <scope>NUCLEOTIDE SEQUENCE [LARGE SCALE GENOMIC DNA]</scope>
    <source>
        <strain evidence="6 7">HHB12029</strain>
    </source>
</reference>
<dbReference type="Pfam" id="PF00171">
    <property type="entry name" value="Aldedh"/>
    <property type="match status" value="1"/>
</dbReference>
<evidence type="ECO:0000256" key="2">
    <source>
        <dbReference type="ARBA" id="ARBA00023002"/>
    </source>
</evidence>
<dbReference type="OrthoDB" id="310895at2759"/>
<keyword evidence="7" id="KW-1185">Reference proteome</keyword>
<dbReference type="PROSITE" id="PS00070">
    <property type="entry name" value="ALDEHYDE_DEHYDR_CYS"/>
    <property type="match status" value="1"/>
</dbReference>
<evidence type="ECO:0000256" key="3">
    <source>
        <dbReference type="PROSITE-ProRule" id="PRU10007"/>
    </source>
</evidence>
<dbReference type="PROSITE" id="PS00687">
    <property type="entry name" value="ALDEHYDE_DEHYDR_GLU"/>
    <property type="match status" value="1"/>
</dbReference>
<evidence type="ECO:0000256" key="4">
    <source>
        <dbReference type="RuleBase" id="RU003345"/>
    </source>
</evidence>
<dbReference type="InterPro" id="IPR016163">
    <property type="entry name" value="Ald_DH_C"/>
</dbReference>